<dbReference type="SUPFAM" id="SSF103196">
    <property type="entry name" value="Roadblock/LC7 domain"/>
    <property type="match status" value="1"/>
</dbReference>
<dbReference type="EMBL" id="BQKY01000001">
    <property type="protein sequence ID" value="GJN87457.1"/>
    <property type="molecule type" value="Genomic_DNA"/>
</dbReference>
<feature type="transmembrane region" description="Helical" evidence="1">
    <location>
        <begin position="102"/>
        <end position="123"/>
    </location>
</feature>
<keyword evidence="3" id="KW-1185">Reference proteome</keyword>
<dbReference type="Proteomes" id="UP001342314">
    <property type="component" value="Unassembled WGS sequence"/>
</dbReference>
<keyword evidence="1" id="KW-0472">Membrane</keyword>
<comment type="caution">
    <text evidence="2">The sequence shown here is derived from an EMBL/GenBank/DDBJ whole genome shotgun (WGS) entry which is preliminary data.</text>
</comment>
<sequence length="148" mass="15364">MAPLLLPAPVLALLEHLAPPDPPDGAPHSALVAARAQGNQVLVAHSQPTALPWPQVRPDPDAVDPDQRAAMYAALAGGAWDAQRTSAGAADAKEPLMLESELGRIAVVALGAFLLVLVGTELAPWKVLDKKIRAAADQLRTPLECVGA</sequence>
<dbReference type="Gene3D" id="3.30.450.30">
    <property type="entry name" value="Dynein light chain 2a, cytoplasmic"/>
    <property type="match status" value="1"/>
</dbReference>
<accession>A0AAV5GED2</accession>
<protein>
    <submittedName>
        <fullName evidence="2">Uncharacterized protein</fullName>
    </submittedName>
</protein>
<organism evidence="2 3">
    <name type="scientific">Rhodotorula paludigena</name>
    <dbReference type="NCBI Taxonomy" id="86838"/>
    <lineage>
        <taxon>Eukaryota</taxon>
        <taxon>Fungi</taxon>
        <taxon>Dikarya</taxon>
        <taxon>Basidiomycota</taxon>
        <taxon>Pucciniomycotina</taxon>
        <taxon>Microbotryomycetes</taxon>
        <taxon>Sporidiobolales</taxon>
        <taxon>Sporidiobolaceae</taxon>
        <taxon>Rhodotorula</taxon>
    </lineage>
</organism>
<proteinExistence type="predicted"/>
<evidence type="ECO:0000313" key="2">
    <source>
        <dbReference type="EMBL" id="GJN87457.1"/>
    </source>
</evidence>
<evidence type="ECO:0000313" key="3">
    <source>
        <dbReference type="Proteomes" id="UP001342314"/>
    </source>
</evidence>
<name>A0AAV5GED2_9BASI</name>
<keyword evidence="1" id="KW-0812">Transmembrane</keyword>
<evidence type="ECO:0000256" key="1">
    <source>
        <dbReference type="SAM" id="Phobius"/>
    </source>
</evidence>
<keyword evidence="1" id="KW-1133">Transmembrane helix</keyword>
<dbReference type="AlphaFoldDB" id="A0AAV5GED2"/>
<reference evidence="2 3" key="1">
    <citation type="submission" date="2021-12" db="EMBL/GenBank/DDBJ databases">
        <title>High titer production of polyol ester of fatty acids by Rhodotorula paludigena BS15 towards product separation-free biomass refinery.</title>
        <authorList>
            <person name="Mano J."/>
            <person name="Ono H."/>
            <person name="Tanaka T."/>
            <person name="Naito K."/>
            <person name="Sushida H."/>
            <person name="Ike M."/>
            <person name="Tokuyasu K."/>
            <person name="Kitaoka M."/>
        </authorList>
    </citation>
    <scope>NUCLEOTIDE SEQUENCE [LARGE SCALE GENOMIC DNA]</scope>
    <source>
        <strain evidence="2 3">BS15</strain>
    </source>
</reference>
<gene>
    <name evidence="2" type="ORF">Rhopal_000406-T1</name>
</gene>